<protein>
    <submittedName>
        <fullName evidence="1">Uncharacterized protein</fullName>
    </submittedName>
</protein>
<dbReference type="EMBL" id="JANAKD010000755">
    <property type="protein sequence ID" value="KAJ3489063.1"/>
    <property type="molecule type" value="Genomic_DNA"/>
</dbReference>
<evidence type="ECO:0000313" key="1">
    <source>
        <dbReference type="EMBL" id="KAJ3489063.1"/>
    </source>
</evidence>
<comment type="caution">
    <text evidence="1">The sequence shown here is derived from an EMBL/GenBank/DDBJ whole genome shotgun (WGS) entry which is preliminary data.</text>
</comment>
<proteinExistence type="predicted"/>
<dbReference type="Proteomes" id="UP001148737">
    <property type="component" value="Unassembled WGS sequence"/>
</dbReference>
<accession>A0ACC1QR84</accession>
<evidence type="ECO:0000313" key="2">
    <source>
        <dbReference type="Proteomes" id="UP001148737"/>
    </source>
</evidence>
<organism evidence="1 2">
    <name type="scientific">Lecanicillium saksenae</name>
    <dbReference type="NCBI Taxonomy" id="468837"/>
    <lineage>
        <taxon>Eukaryota</taxon>
        <taxon>Fungi</taxon>
        <taxon>Dikarya</taxon>
        <taxon>Ascomycota</taxon>
        <taxon>Pezizomycotina</taxon>
        <taxon>Sordariomycetes</taxon>
        <taxon>Hypocreomycetidae</taxon>
        <taxon>Hypocreales</taxon>
        <taxon>Cordycipitaceae</taxon>
        <taxon>Lecanicillium</taxon>
    </lineage>
</organism>
<gene>
    <name evidence="1" type="ORF">NLG97_g6071</name>
</gene>
<keyword evidence="2" id="KW-1185">Reference proteome</keyword>
<reference evidence="1" key="1">
    <citation type="submission" date="2022-07" db="EMBL/GenBank/DDBJ databases">
        <title>Genome Sequence of Lecanicillium saksenae.</title>
        <authorList>
            <person name="Buettner E."/>
        </authorList>
    </citation>
    <scope>NUCLEOTIDE SEQUENCE</scope>
    <source>
        <strain evidence="1">VT-O1</strain>
    </source>
</reference>
<name>A0ACC1QR84_9HYPO</name>
<sequence>MKVWYQLKLDKFQAPHAAFTEDQWIEYAAKVCDTFENNLCGSFHTYLQNHPGAVDGTDLSWWVVDVYMMTAKTDDYYHSNDNSVTHSRVFNSKSP</sequence>